<accession>A0AA42CTJ3</accession>
<dbReference type="Gene3D" id="3.40.1550.10">
    <property type="entry name" value="CheC-like"/>
    <property type="match status" value="1"/>
</dbReference>
<dbReference type="RefSeq" id="WP_250936453.1">
    <property type="nucleotide sequence ID" value="NZ_JAMLJK010000001.1"/>
</dbReference>
<evidence type="ECO:0000256" key="2">
    <source>
        <dbReference type="ARBA" id="ARBA00021898"/>
    </source>
</evidence>
<keyword evidence="15" id="KW-1185">Reference proteome</keyword>
<evidence type="ECO:0000256" key="7">
    <source>
        <dbReference type="ARBA" id="ARBA00023136"/>
    </source>
</evidence>
<dbReference type="SUPFAM" id="SSF101801">
    <property type="entry name" value="Surface presentation of antigens (SPOA)"/>
    <property type="match status" value="1"/>
</dbReference>
<evidence type="ECO:0000256" key="1">
    <source>
        <dbReference type="ARBA" id="ARBA00011049"/>
    </source>
</evidence>
<keyword evidence="7 11" id="KW-0472">Membrane</keyword>
<feature type="domain" description="Flagellar motor switch protein FliN-like C-terminal" evidence="13">
    <location>
        <begin position="256"/>
        <end position="324"/>
    </location>
</feature>
<evidence type="ECO:0000256" key="3">
    <source>
        <dbReference type="ARBA" id="ARBA00022475"/>
    </source>
</evidence>
<dbReference type="GO" id="GO:0050918">
    <property type="term" value="P:positive chemotaxis"/>
    <property type="evidence" value="ECO:0007669"/>
    <property type="project" value="TreeGrafter"/>
</dbReference>
<feature type="region of interest" description="Disordered" evidence="12">
    <location>
        <begin position="16"/>
        <end position="42"/>
    </location>
</feature>
<keyword evidence="14" id="KW-0282">Flagellum</keyword>
<dbReference type="Pfam" id="PF01052">
    <property type="entry name" value="FliMN_C"/>
    <property type="match status" value="1"/>
</dbReference>
<evidence type="ECO:0000256" key="6">
    <source>
        <dbReference type="ARBA" id="ARBA00022779"/>
    </source>
</evidence>
<evidence type="ECO:0000259" key="13">
    <source>
        <dbReference type="Pfam" id="PF01052"/>
    </source>
</evidence>
<evidence type="ECO:0000256" key="8">
    <source>
        <dbReference type="ARBA" id="ARBA00023143"/>
    </source>
</evidence>
<dbReference type="GO" id="GO:0003774">
    <property type="term" value="F:cytoskeletal motor activity"/>
    <property type="evidence" value="ECO:0007669"/>
    <property type="project" value="InterPro"/>
</dbReference>
<dbReference type="CDD" id="cd17908">
    <property type="entry name" value="FliM"/>
    <property type="match status" value="1"/>
</dbReference>
<evidence type="ECO:0000256" key="9">
    <source>
        <dbReference type="ARBA" id="ARBA00025044"/>
    </source>
</evidence>
<dbReference type="AlphaFoldDB" id="A0AA42CTJ3"/>
<dbReference type="NCBIfam" id="TIGR01397">
    <property type="entry name" value="fliM_switch"/>
    <property type="match status" value="1"/>
</dbReference>
<evidence type="ECO:0000256" key="4">
    <source>
        <dbReference type="ARBA" id="ARBA00022500"/>
    </source>
</evidence>
<evidence type="ECO:0000313" key="14">
    <source>
        <dbReference type="EMBL" id="MCX2523116.1"/>
    </source>
</evidence>
<organism evidence="14 15">
    <name type="scientific">Larsenimonas rhizosphaerae</name>
    <dbReference type="NCBI Taxonomy" id="2944682"/>
    <lineage>
        <taxon>Bacteria</taxon>
        <taxon>Pseudomonadati</taxon>
        <taxon>Pseudomonadota</taxon>
        <taxon>Gammaproteobacteria</taxon>
        <taxon>Oceanospirillales</taxon>
        <taxon>Halomonadaceae</taxon>
        <taxon>Larsenimonas</taxon>
    </lineage>
</organism>
<dbReference type="InterPro" id="IPR001689">
    <property type="entry name" value="Flag_FliM"/>
</dbReference>
<dbReference type="SUPFAM" id="SSF103039">
    <property type="entry name" value="CheC-like"/>
    <property type="match status" value="1"/>
</dbReference>
<dbReference type="Pfam" id="PF02154">
    <property type="entry name" value="FliM"/>
    <property type="match status" value="1"/>
</dbReference>
<dbReference type="EMBL" id="JAPIVE010000001">
    <property type="protein sequence ID" value="MCX2523116.1"/>
    <property type="molecule type" value="Genomic_DNA"/>
</dbReference>
<comment type="subcellular location">
    <subcellularLocation>
        <location evidence="11">Cell inner membrane</location>
        <topology evidence="11">Peripheral membrane protein</topology>
    </subcellularLocation>
    <subcellularLocation>
        <location evidence="11">Bacterial flagellum basal body</location>
    </subcellularLocation>
</comment>
<dbReference type="GO" id="GO:0005886">
    <property type="term" value="C:plasma membrane"/>
    <property type="evidence" value="ECO:0007669"/>
    <property type="project" value="UniProtKB-SubCell"/>
</dbReference>
<dbReference type="GO" id="GO:0071978">
    <property type="term" value="P:bacterial-type flagellum-dependent swarming motility"/>
    <property type="evidence" value="ECO:0007669"/>
    <property type="project" value="TreeGrafter"/>
</dbReference>
<proteinExistence type="inferred from homology"/>
<evidence type="ECO:0000256" key="11">
    <source>
        <dbReference type="PIRNR" id="PIRNR002888"/>
    </source>
</evidence>
<comment type="function">
    <text evidence="9 11">FliM is one of three proteins (FliG, FliN, FliM) that forms the rotor-mounted switch complex (C ring), located at the base of the basal body. This complex interacts with the CheY and CheZ chemotaxis proteins, in addition to contacting components of the motor that determine the direction of flagellar rotation.</text>
</comment>
<evidence type="ECO:0000256" key="12">
    <source>
        <dbReference type="SAM" id="MobiDB-lite"/>
    </source>
</evidence>
<comment type="caution">
    <text evidence="14">The sequence shown here is derived from an EMBL/GenBank/DDBJ whole genome shotgun (WGS) entry which is preliminary data.</text>
</comment>
<dbReference type="GO" id="GO:0009425">
    <property type="term" value="C:bacterial-type flagellum basal body"/>
    <property type="evidence" value="ECO:0007669"/>
    <property type="project" value="UniProtKB-SubCell"/>
</dbReference>
<dbReference type="PIRSF" id="PIRSF002888">
    <property type="entry name" value="FliM"/>
    <property type="match status" value="1"/>
</dbReference>
<sequence length="338" mass="38463">MADDMLSQDEIDALLKGVSGDEDEGASAAQDTSSGKKIRPYDPATQQRMIRRRLHGLDIINERFARRFRMALFNLIRRTADITVGPVKYQRYIDFTRNLPVPANINMIAIKPLRGNALIVFPPNVVFLVVDNLFGGDGRFLTKSEGREFTHTEQRLIRRLLNLALESYGEGWQSIFPVELEYQRSEMQVKFTNIVNTPNELVINTTFHLEVGAFGSDFHICMPYAMVEPIKEEMSGTQQNMDKDEEQFRRRKLAGEVKDSSVDLVATFGEIHTHLARISKMKVGDVFPFDLPKDVIARIDGVPVLECNYGSTNGQKGLRVKRVIDHVVQDTYRDLKNV</sequence>
<dbReference type="PANTHER" id="PTHR30034:SF3">
    <property type="entry name" value="FLAGELLAR MOTOR SWITCH PROTEIN FLIM"/>
    <property type="match status" value="1"/>
</dbReference>
<keyword evidence="3 11" id="KW-1003">Cell membrane</keyword>
<protein>
    <recommendedName>
        <fullName evidence="2 10">Flagellar motor switch protein FliM</fullName>
    </recommendedName>
</protein>
<evidence type="ECO:0000256" key="10">
    <source>
        <dbReference type="NCBIfam" id="TIGR01397"/>
    </source>
</evidence>
<keyword evidence="8 11" id="KW-0975">Bacterial flagellum</keyword>
<keyword evidence="6 11" id="KW-0283">Flagellar rotation</keyword>
<dbReference type="InterPro" id="IPR036429">
    <property type="entry name" value="SpoA-like_sf"/>
</dbReference>
<dbReference type="PRINTS" id="PR00955">
    <property type="entry name" value="FLGMOTORFLIM"/>
</dbReference>
<comment type="similarity">
    <text evidence="1 11">Belongs to the FliM family.</text>
</comment>
<keyword evidence="14" id="KW-0969">Cilium</keyword>
<dbReference type="InterPro" id="IPR001543">
    <property type="entry name" value="FliN-like_C"/>
</dbReference>
<reference evidence="14" key="1">
    <citation type="submission" date="2022-11" db="EMBL/GenBank/DDBJ databases">
        <title>Larsenimonas rhizosphaerae sp. nov., isolated from a tidal mudflat.</title>
        <authorList>
            <person name="Lee S.D."/>
            <person name="Kim I.S."/>
        </authorList>
    </citation>
    <scope>NUCLEOTIDE SEQUENCE</scope>
    <source>
        <strain evidence="14">GH2-1</strain>
    </source>
</reference>
<dbReference type="InterPro" id="IPR028976">
    <property type="entry name" value="CheC-like_sf"/>
</dbReference>
<name>A0AA42CTJ3_9GAMM</name>
<keyword evidence="5 11" id="KW-0997">Cell inner membrane</keyword>
<gene>
    <name evidence="14" type="primary">fliM</name>
    <name evidence="14" type="ORF">OQ287_02575</name>
</gene>
<keyword evidence="14" id="KW-0966">Cell projection</keyword>
<dbReference type="PANTHER" id="PTHR30034">
    <property type="entry name" value="FLAGELLAR MOTOR SWITCH PROTEIN FLIM"/>
    <property type="match status" value="1"/>
</dbReference>
<evidence type="ECO:0000256" key="5">
    <source>
        <dbReference type="ARBA" id="ARBA00022519"/>
    </source>
</evidence>
<keyword evidence="4 11" id="KW-0145">Chemotaxis</keyword>
<evidence type="ECO:0000313" key="15">
    <source>
        <dbReference type="Proteomes" id="UP001165678"/>
    </source>
</evidence>
<dbReference type="Proteomes" id="UP001165678">
    <property type="component" value="Unassembled WGS sequence"/>
</dbReference>